<keyword evidence="6 9" id="KW-1133">Transmembrane helix</keyword>
<evidence type="ECO:0000256" key="3">
    <source>
        <dbReference type="ARBA" id="ARBA00022448"/>
    </source>
</evidence>
<name>A0ABS3Y563_9ACTN</name>
<reference evidence="10 11" key="1">
    <citation type="submission" date="2021-02" db="EMBL/GenBank/DDBJ databases">
        <title>Streptomyces spirodelae sp. nov., isolated from duckweed.</title>
        <authorList>
            <person name="Saimee Y."/>
            <person name="Duangmal K."/>
        </authorList>
    </citation>
    <scope>NUCLEOTIDE SEQUENCE [LARGE SCALE GENOMIC DNA]</scope>
    <source>
        <strain evidence="10 11">DSM 42105</strain>
    </source>
</reference>
<evidence type="ECO:0000256" key="8">
    <source>
        <dbReference type="SAM" id="MobiDB-lite"/>
    </source>
</evidence>
<keyword evidence="3" id="KW-0813">Transport</keyword>
<feature type="region of interest" description="Disordered" evidence="8">
    <location>
        <begin position="239"/>
        <end position="270"/>
    </location>
</feature>
<comment type="similarity">
    <text evidence="2">Belongs to the AzlC family.</text>
</comment>
<gene>
    <name evidence="10" type="ORF">JW613_31680</name>
</gene>
<feature type="transmembrane region" description="Helical" evidence="9">
    <location>
        <begin position="132"/>
        <end position="157"/>
    </location>
</feature>
<dbReference type="RefSeq" id="WP_209214301.1">
    <property type="nucleotide sequence ID" value="NZ_JAFFZM010000028.1"/>
</dbReference>
<evidence type="ECO:0000256" key="2">
    <source>
        <dbReference type="ARBA" id="ARBA00010735"/>
    </source>
</evidence>
<feature type="transmembrane region" description="Helical" evidence="9">
    <location>
        <begin position="207"/>
        <end position="237"/>
    </location>
</feature>
<accession>A0ABS3Y563</accession>
<sequence>MRSPRRTSGPGPGSLPLREITMLAVAIGIVGVSFGAVAVAEGEPPWVPLTMSLTVFAAGAQFASLDLALDGAGTAAAVTAGLVLNARLALFGFALPGVHGRRLGARLWSSQLLVDQSAALALAEGEPARRRAVFLACGGALYLAWNLGTLLGVLAGGTMSDPQALGLDAAEPMVLLALVLPALSTRGRRGDDDATHSARRRSATRRAALAGALTALAATPFLPPGTPVLAALLGLLARRPERTPPQPGRGSRTEGAASTEGAAGPEGGRA</sequence>
<dbReference type="EMBL" id="JAFFZM010000028">
    <property type="protein sequence ID" value="MBO8202803.1"/>
    <property type="molecule type" value="Genomic_DNA"/>
</dbReference>
<evidence type="ECO:0000256" key="5">
    <source>
        <dbReference type="ARBA" id="ARBA00022692"/>
    </source>
</evidence>
<feature type="transmembrane region" description="Helical" evidence="9">
    <location>
        <begin position="20"/>
        <end position="39"/>
    </location>
</feature>
<evidence type="ECO:0000313" key="10">
    <source>
        <dbReference type="EMBL" id="MBO8202803.1"/>
    </source>
</evidence>
<feature type="transmembrane region" description="Helical" evidence="9">
    <location>
        <begin position="75"/>
        <end position="98"/>
    </location>
</feature>
<protein>
    <submittedName>
        <fullName evidence="10">AzlC family ABC transporter permease</fullName>
    </submittedName>
</protein>
<keyword evidence="5 9" id="KW-0812">Transmembrane</keyword>
<dbReference type="Pfam" id="PF03591">
    <property type="entry name" value="AzlC"/>
    <property type="match status" value="1"/>
</dbReference>
<dbReference type="PANTHER" id="PTHR34979:SF1">
    <property type="entry name" value="INNER MEMBRANE PROTEIN YGAZ"/>
    <property type="match status" value="1"/>
</dbReference>
<feature type="compositionally biased region" description="Low complexity" evidence="8">
    <location>
        <begin position="254"/>
        <end position="263"/>
    </location>
</feature>
<keyword evidence="11" id="KW-1185">Reference proteome</keyword>
<dbReference type="PANTHER" id="PTHR34979">
    <property type="entry name" value="INNER MEMBRANE PROTEIN YGAZ"/>
    <property type="match status" value="1"/>
</dbReference>
<feature type="transmembrane region" description="Helical" evidence="9">
    <location>
        <begin position="169"/>
        <end position="186"/>
    </location>
</feature>
<comment type="caution">
    <text evidence="10">The sequence shown here is derived from an EMBL/GenBank/DDBJ whole genome shotgun (WGS) entry which is preliminary data.</text>
</comment>
<organism evidence="10 11">
    <name type="scientific">Streptomyces smyrnaeus</name>
    <dbReference type="NCBI Taxonomy" id="1387713"/>
    <lineage>
        <taxon>Bacteria</taxon>
        <taxon>Bacillati</taxon>
        <taxon>Actinomycetota</taxon>
        <taxon>Actinomycetes</taxon>
        <taxon>Kitasatosporales</taxon>
        <taxon>Streptomycetaceae</taxon>
        <taxon>Streptomyces</taxon>
    </lineage>
</organism>
<keyword evidence="7 9" id="KW-0472">Membrane</keyword>
<evidence type="ECO:0000256" key="1">
    <source>
        <dbReference type="ARBA" id="ARBA00004651"/>
    </source>
</evidence>
<feature type="transmembrane region" description="Helical" evidence="9">
    <location>
        <begin position="46"/>
        <end position="63"/>
    </location>
</feature>
<keyword evidence="4" id="KW-1003">Cell membrane</keyword>
<proteinExistence type="inferred from homology"/>
<comment type="subcellular location">
    <subcellularLocation>
        <location evidence="1">Cell membrane</location>
        <topology evidence="1">Multi-pass membrane protein</topology>
    </subcellularLocation>
</comment>
<dbReference type="GeneID" id="96263176"/>
<evidence type="ECO:0000256" key="6">
    <source>
        <dbReference type="ARBA" id="ARBA00022989"/>
    </source>
</evidence>
<evidence type="ECO:0000256" key="4">
    <source>
        <dbReference type="ARBA" id="ARBA00022475"/>
    </source>
</evidence>
<evidence type="ECO:0000313" key="11">
    <source>
        <dbReference type="Proteomes" id="UP000721954"/>
    </source>
</evidence>
<evidence type="ECO:0000256" key="7">
    <source>
        <dbReference type="ARBA" id="ARBA00023136"/>
    </source>
</evidence>
<dbReference type="Proteomes" id="UP000721954">
    <property type="component" value="Unassembled WGS sequence"/>
</dbReference>
<evidence type="ECO:0000256" key="9">
    <source>
        <dbReference type="SAM" id="Phobius"/>
    </source>
</evidence>
<dbReference type="InterPro" id="IPR011606">
    <property type="entry name" value="Brnchd-chn_aa_trnsp_permease"/>
</dbReference>